<protein>
    <submittedName>
        <fullName evidence="2">Uncharacterized protein</fullName>
    </submittedName>
</protein>
<reference evidence="3" key="1">
    <citation type="journal article" date="2010" name="Nat. Biotechnol.">
        <title>Draft genome sequence of the oilseed species Ricinus communis.</title>
        <authorList>
            <person name="Chan A.P."/>
            <person name="Crabtree J."/>
            <person name="Zhao Q."/>
            <person name="Lorenzi H."/>
            <person name="Orvis J."/>
            <person name="Puiu D."/>
            <person name="Melake-Berhan A."/>
            <person name="Jones K.M."/>
            <person name="Redman J."/>
            <person name="Chen G."/>
            <person name="Cahoon E.B."/>
            <person name="Gedil M."/>
            <person name="Stanke M."/>
            <person name="Haas B.J."/>
            <person name="Wortman J.R."/>
            <person name="Fraser-Liggett C.M."/>
            <person name="Ravel J."/>
            <person name="Rabinowicz P.D."/>
        </authorList>
    </citation>
    <scope>NUCLEOTIDE SEQUENCE [LARGE SCALE GENOMIC DNA]</scope>
    <source>
        <strain evidence="3">cv. Hale</strain>
    </source>
</reference>
<organism evidence="2 3">
    <name type="scientific">Ricinus communis</name>
    <name type="common">Castor bean</name>
    <dbReference type="NCBI Taxonomy" id="3988"/>
    <lineage>
        <taxon>Eukaryota</taxon>
        <taxon>Viridiplantae</taxon>
        <taxon>Streptophyta</taxon>
        <taxon>Embryophyta</taxon>
        <taxon>Tracheophyta</taxon>
        <taxon>Spermatophyta</taxon>
        <taxon>Magnoliopsida</taxon>
        <taxon>eudicotyledons</taxon>
        <taxon>Gunneridae</taxon>
        <taxon>Pentapetalae</taxon>
        <taxon>rosids</taxon>
        <taxon>fabids</taxon>
        <taxon>Malpighiales</taxon>
        <taxon>Euphorbiaceae</taxon>
        <taxon>Acalyphoideae</taxon>
        <taxon>Acalypheae</taxon>
        <taxon>Ricinus</taxon>
    </lineage>
</organism>
<evidence type="ECO:0000313" key="3">
    <source>
        <dbReference type="Proteomes" id="UP000008311"/>
    </source>
</evidence>
<evidence type="ECO:0000256" key="1">
    <source>
        <dbReference type="SAM" id="SignalP"/>
    </source>
</evidence>
<dbReference type="OMA" id="IALACHF"/>
<gene>
    <name evidence="2" type="ORF">RCOM_0106650</name>
</gene>
<evidence type="ECO:0000313" key="2">
    <source>
        <dbReference type="EMBL" id="EEF37859.1"/>
    </source>
</evidence>
<keyword evidence="1" id="KW-0732">Signal</keyword>
<proteinExistence type="predicted"/>
<keyword evidence="3" id="KW-1185">Reference proteome</keyword>
<dbReference type="GO" id="GO:0006995">
    <property type="term" value="P:cellular response to nitrogen starvation"/>
    <property type="evidence" value="ECO:0007669"/>
    <property type="project" value="InterPro"/>
</dbReference>
<dbReference type="Proteomes" id="UP000008311">
    <property type="component" value="Unassembled WGS sequence"/>
</dbReference>
<dbReference type="GO" id="GO:0006970">
    <property type="term" value="P:response to osmotic stress"/>
    <property type="evidence" value="ECO:0007669"/>
    <property type="project" value="InterPro"/>
</dbReference>
<dbReference type="InParanoid" id="B9SEW3"/>
<feature type="chain" id="PRO_5002891785" evidence="1">
    <location>
        <begin position="26"/>
        <end position="123"/>
    </location>
</feature>
<accession>B9SEW3</accession>
<dbReference type="EMBL" id="EQ973939">
    <property type="protein sequence ID" value="EEF37859.1"/>
    <property type="molecule type" value="Genomic_DNA"/>
</dbReference>
<name>B9SEW3_RICCO</name>
<dbReference type="PROSITE" id="PS51257">
    <property type="entry name" value="PROKAR_LIPOPROTEIN"/>
    <property type="match status" value="1"/>
</dbReference>
<dbReference type="PANTHER" id="PTHR37180">
    <property type="entry name" value="PRECURSOR OF CEP14"/>
    <property type="match status" value="1"/>
</dbReference>
<dbReference type="eggNOG" id="ENOG502SD21">
    <property type="taxonomic scope" value="Eukaryota"/>
</dbReference>
<feature type="signal peptide" evidence="1">
    <location>
        <begin position="1"/>
        <end position="25"/>
    </location>
</feature>
<dbReference type="KEGG" id="rcu:8288268"/>
<sequence length="123" mass="12887">MAQLSRVAAIFLIIALACHFPSFEARKLSVMDLDLSVSSHESGDLSKIGRFLKSVPTPGAGHYQVLQAVPSNGIGNYLVLQSSPRPGVGHAIGHNSEVQYLPSPEIGNGRVLAQSVPSPGTGN</sequence>
<dbReference type="InterPro" id="IPR038930">
    <property type="entry name" value="CEP13/CEP14"/>
</dbReference>
<dbReference type="AlphaFoldDB" id="B9SEW3"/>
<dbReference type="PANTHER" id="PTHR37180:SF4">
    <property type="entry name" value="FORMIN-LIKE PROTEIN 3"/>
    <property type="match status" value="1"/>
</dbReference>